<dbReference type="EMBL" id="CP127389">
    <property type="protein sequence ID" value="WIV87437.1"/>
    <property type="molecule type" value="Genomic_DNA"/>
</dbReference>
<sequence length="899" mass="99274">MMDHSLQNLTTAMISNHIPIHPLIAGTKRPVDKGWSNAPSLTFDDIEKQIPLWITKGYGLGARTGYPLSNGSLFYVIDVDIHGKALTNTITQELHAQLYKLGLDPFSPNVITGRGNGSCHYYISITDLNLANFLGAAKTICTSQYKQEGKPYWLIEILGKGKQVVVPPTKHPETNQPYILNSLCINDAPKELLDVLNNIMDTQQRNFQPKYLNHLPDEILRQCGEVFDKAMASFDIETDITKLKSALEAINADCSYDIWRNVIWAICDHNIMDGISIAKNWSKTSNKYEEHTFNAVWDSYDPSGGINAGTLYYIATEQGWNNSEIKSLQQSIPTVNNCPCFRVFNETVTHSTGNYHSGVWFFNANDANVKGELVCTPVTIEAITCDASESNFGLLLEIKNPLGKLRKWAMPMELLSGSGEPARAVLLSLGVRIYNYKLLNAYLTKSIPTKKILCTSQLGWFDNLFVLPDCTYGSYGQHEVVFQTASEPISIYSPKGALADWRNEISSFAIGNPLLTTAICCAFSGALIEPCHAESGGFHFYGDSSTGKTTLIQVACSVWGGSNYMRSWRATANGIEGAASMFNSTLLALDEISECKSIEVGQIIYALGNGQGKLRASKTGAAKSVARWKTAVISSGELTTSATVELSGENAKAGQSVRLIDISAQRSYGAWDSLNGFISGSALSEHLKAQSTMNYGIAGREFLVQLVNDKQTLSSKLEQILCKSEFNSEKATGQAKRVAKRFALLALSGELATSYGITGWESGYATKVMSEMFKQWQAKTSDAPLEKQQIIQQVRSYIERYGDSRFSYKDSSPLDRFIHERSGWWTNSSSGDRIFLFNSAGLRDATKGYDFKRVLKALTEEGILILREKNQSGGDRVRINGQQSRVYPISFSESDSLEK</sequence>
<dbReference type="RefSeq" id="WP_285804693.1">
    <property type="nucleotide sequence ID" value="NZ_CP127389.1"/>
</dbReference>
<evidence type="ECO:0000313" key="3">
    <source>
        <dbReference type="Proteomes" id="UP001226651"/>
    </source>
</evidence>
<keyword evidence="3" id="KW-1185">Reference proteome</keyword>
<dbReference type="Pfam" id="PF09250">
    <property type="entry name" value="Prim-Pol"/>
    <property type="match status" value="1"/>
</dbReference>
<organism evidence="2 3">
    <name type="scientific">Proteus appendicitidis</name>
    <dbReference type="NCBI Taxonomy" id="3034648"/>
    <lineage>
        <taxon>Bacteria</taxon>
        <taxon>Pseudomonadati</taxon>
        <taxon>Pseudomonadota</taxon>
        <taxon>Gammaproteobacteria</taxon>
        <taxon>Enterobacterales</taxon>
        <taxon>Morganellaceae</taxon>
        <taxon>Proteus</taxon>
    </lineage>
</organism>
<dbReference type="Pfam" id="PF08707">
    <property type="entry name" value="PriCT_2"/>
    <property type="match status" value="1"/>
</dbReference>
<dbReference type="Proteomes" id="UP001226651">
    <property type="component" value="Chromosome"/>
</dbReference>
<evidence type="ECO:0000313" key="2">
    <source>
        <dbReference type="EMBL" id="WIV87437.1"/>
    </source>
</evidence>
<accession>A0ABY8Y4V6</accession>
<proteinExistence type="predicted"/>
<gene>
    <name evidence="2" type="ORF">QQS39_13310</name>
</gene>
<dbReference type="InterPro" id="IPR009270">
    <property type="entry name" value="DUF927"/>
</dbReference>
<dbReference type="CDD" id="cd04859">
    <property type="entry name" value="Prim_Pol"/>
    <property type="match status" value="1"/>
</dbReference>
<feature type="domain" description="DNA primase/polymerase bifunctional N-terminal" evidence="1">
    <location>
        <begin position="12"/>
        <end position="196"/>
    </location>
</feature>
<dbReference type="SUPFAM" id="SSF56747">
    <property type="entry name" value="Prim-pol domain"/>
    <property type="match status" value="1"/>
</dbReference>
<evidence type="ECO:0000259" key="1">
    <source>
        <dbReference type="SMART" id="SM00943"/>
    </source>
</evidence>
<name>A0ABY8Y4V6_9GAMM</name>
<protein>
    <submittedName>
        <fullName evidence="2">DUF927 domain-containing protein</fullName>
    </submittedName>
</protein>
<dbReference type="InterPro" id="IPR014819">
    <property type="entry name" value="PriCT_2"/>
</dbReference>
<dbReference type="InterPro" id="IPR015330">
    <property type="entry name" value="DNA_primase/pol_bifunc_N"/>
</dbReference>
<reference evidence="2 3" key="1">
    <citation type="submission" date="2023-06" db="EMBL/GenBank/DDBJ databases">
        <title>Proteus appendicitidis sp. nov., isolated from the appendiceal pus of an appendicitis patient in Yongzhou, China.</title>
        <authorList>
            <person name="Cai X."/>
        </authorList>
    </citation>
    <scope>NUCLEOTIDE SEQUENCE [LARGE SCALE GENOMIC DNA]</scope>
    <source>
        <strain evidence="2 3">HZ0627</strain>
    </source>
</reference>
<dbReference type="SMART" id="SM00943">
    <property type="entry name" value="Prim-Pol"/>
    <property type="match status" value="1"/>
</dbReference>
<dbReference type="Pfam" id="PF06048">
    <property type="entry name" value="DUF927"/>
    <property type="match status" value="1"/>
</dbReference>